<evidence type="ECO:0000313" key="3">
    <source>
        <dbReference type="Proteomes" id="UP000000709"/>
    </source>
</evidence>
<dbReference type="RefSeq" id="XP_007377557.1">
    <property type="nucleotide sequence ID" value="XM_007377495.1"/>
</dbReference>
<keyword evidence="3" id="KW-1185">Reference proteome</keyword>
<feature type="region of interest" description="Disordered" evidence="1">
    <location>
        <begin position="122"/>
        <end position="141"/>
    </location>
</feature>
<dbReference type="HOGENOM" id="CLU_1826506_0_0_1"/>
<dbReference type="AlphaFoldDB" id="G3AUN0"/>
<dbReference type="OrthoDB" id="10491354at2759"/>
<dbReference type="InParanoid" id="G3AUN0"/>
<dbReference type="Proteomes" id="UP000000709">
    <property type="component" value="Unassembled WGS sequence"/>
</dbReference>
<sequence>MIYINSNELLDYYLNSFSHSSSTKLPEDLINNELLISSKIEQILSRIETNSGGISEESEEFETVDINDIIVDEDAFLSHVANTLSSGVDEAVAKRFTEEQKLHRLTFLKEIKEKGLSLRHAIDRSESSKESKDSSGTFMNY</sequence>
<protein>
    <submittedName>
        <fullName evidence="2">Uncharacterized protein</fullName>
    </submittedName>
</protein>
<name>G3AUN0_SPAPN</name>
<evidence type="ECO:0000313" key="2">
    <source>
        <dbReference type="EMBL" id="EGW30586.1"/>
    </source>
</evidence>
<gene>
    <name evidence="2" type="ORF">SPAPADRAFT_52658</name>
</gene>
<dbReference type="EMBL" id="GL996505">
    <property type="protein sequence ID" value="EGW30586.1"/>
    <property type="molecule type" value="Genomic_DNA"/>
</dbReference>
<dbReference type="GeneID" id="18871703"/>
<feature type="compositionally biased region" description="Basic and acidic residues" evidence="1">
    <location>
        <begin position="122"/>
        <end position="133"/>
    </location>
</feature>
<accession>G3AUN0</accession>
<reference evidence="2 3" key="1">
    <citation type="journal article" date="2011" name="Proc. Natl. Acad. Sci. U.S.A.">
        <title>Comparative genomics of xylose-fermenting fungi for enhanced biofuel production.</title>
        <authorList>
            <person name="Wohlbach D.J."/>
            <person name="Kuo A."/>
            <person name="Sato T.K."/>
            <person name="Potts K.M."/>
            <person name="Salamov A.A."/>
            <person name="LaButti K.M."/>
            <person name="Sun H."/>
            <person name="Clum A."/>
            <person name="Pangilinan J.L."/>
            <person name="Lindquist E.A."/>
            <person name="Lucas S."/>
            <person name="Lapidus A."/>
            <person name="Jin M."/>
            <person name="Gunawan C."/>
            <person name="Balan V."/>
            <person name="Dale B.E."/>
            <person name="Jeffries T.W."/>
            <person name="Zinkel R."/>
            <person name="Barry K.W."/>
            <person name="Grigoriev I.V."/>
            <person name="Gasch A.P."/>
        </authorList>
    </citation>
    <scope>NUCLEOTIDE SEQUENCE [LARGE SCALE GENOMIC DNA]</scope>
    <source>
        <strain evidence="3">NRRL Y-27907 / 11-Y1</strain>
    </source>
</reference>
<proteinExistence type="predicted"/>
<organism evidence="3">
    <name type="scientific">Spathaspora passalidarum (strain NRRL Y-27907 / 11-Y1)</name>
    <dbReference type="NCBI Taxonomy" id="619300"/>
    <lineage>
        <taxon>Eukaryota</taxon>
        <taxon>Fungi</taxon>
        <taxon>Dikarya</taxon>
        <taxon>Ascomycota</taxon>
        <taxon>Saccharomycotina</taxon>
        <taxon>Pichiomycetes</taxon>
        <taxon>Debaryomycetaceae</taxon>
        <taxon>Spathaspora</taxon>
    </lineage>
</organism>
<dbReference type="KEGG" id="spaa:SPAPADRAFT_52658"/>
<evidence type="ECO:0000256" key="1">
    <source>
        <dbReference type="SAM" id="MobiDB-lite"/>
    </source>
</evidence>